<keyword evidence="1" id="KW-0812">Transmembrane</keyword>
<dbReference type="PANTHER" id="PTHR35797">
    <property type="entry name" value="PROTEASE-RELATED"/>
    <property type="match status" value="1"/>
</dbReference>
<dbReference type="AlphaFoldDB" id="A0A1K1SN84"/>
<evidence type="ECO:0000259" key="2">
    <source>
        <dbReference type="Pfam" id="PF02517"/>
    </source>
</evidence>
<gene>
    <name evidence="3" type="ORF">SAMN05661012_05786</name>
</gene>
<dbReference type="GO" id="GO:0004175">
    <property type="term" value="F:endopeptidase activity"/>
    <property type="evidence" value="ECO:0007669"/>
    <property type="project" value="UniProtKB-ARBA"/>
</dbReference>
<feature type="transmembrane region" description="Helical" evidence="1">
    <location>
        <begin position="55"/>
        <end position="74"/>
    </location>
</feature>
<feature type="transmembrane region" description="Helical" evidence="1">
    <location>
        <begin position="128"/>
        <end position="151"/>
    </location>
</feature>
<sequence>MATLTFKKISFFYTSNYEYLPKPAAFNGLPKTCYPIKLYWNLIGYKHNSKRMRPLIIYFSLAYLISWTIWFPLYSPALGIYGLPVLPFHHGIGGLGPLIASLITTYIIEKKNGVKKLSILLFKVKPLVYTLVALLSPFLLAVMASLIDFIVNKTPISLSGLFVAKEFPSFSFIQFFLYNLLFFGFGEEVGWRGFALPRLQSRFNALAASLILTVFWALWHWPLFLYRPGFMDMGISGTFGWFFSLLTGSILLTWLYNSSKASILVCAIFHSTVDIAFLADFTNKNIINYMGVLITIWGIATIFLFKPRHLASTERIKK</sequence>
<protein>
    <submittedName>
        <fullName evidence="3">CAAX protease self-immunity</fullName>
    </submittedName>
</protein>
<dbReference type="InterPro" id="IPR003675">
    <property type="entry name" value="Rce1/LyrA-like_dom"/>
</dbReference>
<keyword evidence="1" id="KW-0472">Membrane</keyword>
<keyword evidence="3" id="KW-0645">Protease</keyword>
<dbReference type="PANTHER" id="PTHR35797:SF1">
    <property type="entry name" value="PROTEASE"/>
    <property type="match status" value="1"/>
</dbReference>
<dbReference type="GO" id="GO:0006508">
    <property type="term" value="P:proteolysis"/>
    <property type="evidence" value="ECO:0007669"/>
    <property type="project" value="UniProtKB-KW"/>
</dbReference>
<keyword evidence="3" id="KW-0378">Hydrolase</keyword>
<keyword evidence="1" id="KW-1133">Transmembrane helix</keyword>
<feature type="transmembrane region" description="Helical" evidence="1">
    <location>
        <begin position="263"/>
        <end position="280"/>
    </location>
</feature>
<feature type="transmembrane region" description="Helical" evidence="1">
    <location>
        <begin position="203"/>
        <end position="221"/>
    </location>
</feature>
<evidence type="ECO:0000313" key="3">
    <source>
        <dbReference type="EMBL" id="SFW85787.1"/>
    </source>
</evidence>
<dbReference type="STRING" id="1004.SAMN05661012_05786"/>
<feature type="transmembrane region" description="Helical" evidence="1">
    <location>
        <begin position="171"/>
        <end position="191"/>
    </location>
</feature>
<accession>A0A1K1SN84</accession>
<evidence type="ECO:0000256" key="1">
    <source>
        <dbReference type="SAM" id="Phobius"/>
    </source>
</evidence>
<feature type="transmembrane region" description="Helical" evidence="1">
    <location>
        <begin position="86"/>
        <end position="108"/>
    </location>
</feature>
<evidence type="ECO:0000313" key="4">
    <source>
        <dbReference type="Proteomes" id="UP000183788"/>
    </source>
</evidence>
<dbReference type="GO" id="GO:0080120">
    <property type="term" value="P:CAAX-box protein maturation"/>
    <property type="evidence" value="ECO:0007669"/>
    <property type="project" value="UniProtKB-ARBA"/>
</dbReference>
<feature type="domain" description="CAAX prenyl protease 2/Lysostaphin resistance protein A-like" evidence="2">
    <location>
        <begin position="171"/>
        <end position="275"/>
    </location>
</feature>
<reference evidence="3 4" key="1">
    <citation type="submission" date="2016-11" db="EMBL/GenBank/DDBJ databases">
        <authorList>
            <person name="Jaros S."/>
            <person name="Januszkiewicz K."/>
            <person name="Wedrychowicz H."/>
        </authorList>
    </citation>
    <scope>NUCLEOTIDE SEQUENCE [LARGE SCALE GENOMIC DNA]</scope>
    <source>
        <strain evidence="3 4">DSM 784</strain>
    </source>
</reference>
<organism evidence="3 4">
    <name type="scientific">Chitinophaga sancti</name>
    <dbReference type="NCBI Taxonomy" id="1004"/>
    <lineage>
        <taxon>Bacteria</taxon>
        <taxon>Pseudomonadati</taxon>
        <taxon>Bacteroidota</taxon>
        <taxon>Chitinophagia</taxon>
        <taxon>Chitinophagales</taxon>
        <taxon>Chitinophagaceae</taxon>
        <taxon>Chitinophaga</taxon>
    </lineage>
</organism>
<feature type="transmembrane region" description="Helical" evidence="1">
    <location>
        <begin position="286"/>
        <end position="305"/>
    </location>
</feature>
<proteinExistence type="predicted"/>
<dbReference type="InterPro" id="IPR042150">
    <property type="entry name" value="MmRce1-like"/>
</dbReference>
<dbReference type="EMBL" id="FPIZ01000027">
    <property type="protein sequence ID" value="SFW85787.1"/>
    <property type="molecule type" value="Genomic_DNA"/>
</dbReference>
<dbReference type="Pfam" id="PF02517">
    <property type="entry name" value="Rce1-like"/>
    <property type="match status" value="1"/>
</dbReference>
<dbReference type="Proteomes" id="UP000183788">
    <property type="component" value="Unassembled WGS sequence"/>
</dbReference>
<name>A0A1K1SN84_9BACT</name>
<feature type="transmembrane region" description="Helical" evidence="1">
    <location>
        <begin position="233"/>
        <end position="256"/>
    </location>
</feature>